<accession>A0A2V3Y3C0</accession>
<reference evidence="3 4" key="1">
    <citation type="submission" date="2018-05" db="EMBL/GenBank/DDBJ databases">
        <title>Genomic Encyclopedia of Type Strains, Phase IV (KMG-IV): sequencing the most valuable type-strain genomes for metagenomic binning, comparative biology and taxonomic classification.</title>
        <authorList>
            <person name="Goeker M."/>
        </authorList>
    </citation>
    <scope>NUCLEOTIDE SEQUENCE [LARGE SCALE GENOMIC DNA]</scope>
    <source>
        <strain evidence="3 4">DSM 24995</strain>
    </source>
</reference>
<proteinExistence type="predicted"/>
<feature type="region of interest" description="Disordered" evidence="1">
    <location>
        <begin position="195"/>
        <end position="219"/>
    </location>
</feature>
<evidence type="ECO:0000259" key="2">
    <source>
        <dbReference type="Pfam" id="PF19481"/>
    </source>
</evidence>
<dbReference type="RefSeq" id="WP_110323854.1">
    <property type="nucleotide sequence ID" value="NZ_QJKD01000008.1"/>
</dbReference>
<name>A0A2V3Y3C0_9FIRM</name>
<gene>
    <name evidence="3" type="ORF">DFR60_108127</name>
</gene>
<dbReference type="InterPro" id="IPR046059">
    <property type="entry name" value="DUF6017"/>
</dbReference>
<dbReference type="GeneID" id="86062531"/>
<evidence type="ECO:0000313" key="4">
    <source>
        <dbReference type="Proteomes" id="UP000248057"/>
    </source>
</evidence>
<sequence length="356" mass="39874">MDSDFTTGNRTVDRMSRINITGNIIPAAWYKTIRKSTGKPYLNAIVILSDIVYWYRAAEIRDEGSGQLIGFRKRFHSDLLQRSYQQLADQFGISKRDANNAVVELEKLVLIRRVFRTLCINGQQVPNVLFLDLDVEVLLALTYPAEELCEETTAEQKSGGYPTQISDTPGVCAAYHGNKLDIPLKSGGGVTGISGRVPPEYGGPPTETGGTNTEITPEDYNRDYPILSYQEVEERFKEQIEYGTLKHDAPDDERLDEIVRIAVDVLTSKTETIRVNKEDRSVELVKAQFYKLNLFHIQYVLNSLGQNERKAHNIRAVIITSLYNAVNTLGNYYGNLVQYHTANSEGKGGGRSVNVG</sequence>
<evidence type="ECO:0000313" key="3">
    <source>
        <dbReference type="EMBL" id="PXX52042.1"/>
    </source>
</evidence>
<organism evidence="3 4">
    <name type="scientific">Hungatella effluvii</name>
    <dbReference type="NCBI Taxonomy" id="1096246"/>
    <lineage>
        <taxon>Bacteria</taxon>
        <taxon>Bacillati</taxon>
        <taxon>Bacillota</taxon>
        <taxon>Clostridia</taxon>
        <taxon>Lachnospirales</taxon>
        <taxon>Lachnospiraceae</taxon>
        <taxon>Hungatella</taxon>
    </lineage>
</organism>
<dbReference type="EMBL" id="QJKD01000008">
    <property type="protein sequence ID" value="PXX52042.1"/>
    <property type="molecule type" value="Genomic_DNA"/>
</dbReference>
<keyword evidence="4" id="KW-1185">Reference proteome</keyword>
<comment type="caution">
    <text evidence="3">The sequence shown here is derived from an EMBL/GenBank/DDBJ whole genome shotgun (WGS) entry which is preliminary data.</text>
</comment>
<feature type="compositionally biased region" description="Low complexity" evidence="1">
    <location>
        <begin position="198"/>
        <end position="215"/>
    </location>
</feature>
<protein>
    <recommendedName>
        <fullName evidence="2">DUF6017 domain-containing protein</fullName>
    </recommendedName>
</protein>
<dbReference type="Proteomes" id="UP000248057">
    <property type="component" value="Unassembled WGS sequence"/>
</dbReference>
<evidence type="ECO:0000256" key="1">
    <source>
        <dbReference type="SAM" id="MobiDB-lite"/>
    </source>
</evidence>
<dbReference type="Pfam" id="PF19481">
    <property type="entry name" value="DUF6017"/>
    <property type="match status" value="1"/>
</dbReference>
<feature type="domain" description="DUF6017" evidence="2">
    <location>
        <begin position="233"/>
        <end position="340"/>
    </location>
</feature>
<dbReference type="AlphaFoldDB" id="A0A2V3Y3C0"/>